<evidence type="ECO:0000313" key="1">
    <source>
        <dbReference type="EMBL" id="QHT25812.1"/>
    </source>
</evidence>
<sequence length="64" mass="8093">MTNKKETEKENFYVDGYYYDPYSFPTDYFYDNPYSMIWNIPTRYSNDYQSLHNYIHYSPYLYYV</sequence>
<name>A0A6C0EAP3_9ZZZZ</name>
<reference evidence="1" key="1">
    <citation type="journal article" date="2020" name="Nature">
        <title>Giant virus diversity and host interactions through global metagenomics.</title>
        <authorList>
            <person name="Schulz F."/>
            <person name="Roux S."/>
            <person name="Paez-Espino D."/>
            <person name="Jungbluth S."/>
            <person name="Walsh D.A."/>
            <person name="Denef V.J."/>
            <person name="McMahon K.D."/>
            <person name="Konstantinidis K.T."/>
            <person name="Eloe-Fadrosh E.A."/>
            <person name="Kyrpides N.C."/>
            <person name="Woyke T."/>
        </authorList>
    </citation>
    <scope>NUCLEOTIDE SEQUENCE</scope>
    <source>
        <strain evidence="1">GVMAG-M-3300023179-27</strain>
    </source>
</reference>
<organism evidence="1">
    <name type="scientific">viral metagenome</name>
    <dbReference type="NCBI Taxonomy" id="1070528"/>
    <lineage>
        <taxon>unclassified sequences</taxon>
        <taxon>metagenomes</taxon>
        <taxon>organismal metagenomes</taxon>
    </lineage>
</organism>
<proteinExistence type="predicted"/>
<accession>A0A6C0EAP3</accession>
<dbReference type="AlphaFoldDB" id="A0A6C0EAP3"/>
<protein>
    <submittedName>
        <fullName evidence="1">Uncharacterized protein</fullName>
    </submittedName>
</protein>
<dbReference type="EMBL" id="MN739775">
    <property type="protein sequence ID" value="QHT25812.1"/>
    <property type="molecule type" value="Genomic_DNA"/>
</dbReference>